<dbReference type="Gene3D" id="1.10.390.10">
    <property type="entry name" value="Neutral Protease Domain 2"/>
    <property type="match status" value="1"/>
</dbReference>
<comment type="subcellular location">
    <subcellularLocation>
        <location evidence="1">Nucleus</location>
    </subcellularLocation>
</comment>
<dbReference type="EnsemblMetazoa" id="MESCA005191-RA">
    <property type="protein sequence ID" value="MESCA005191-PA"/>
    <property type="gene ID" value="MESCA005191"/>
</dbReference>
<keyword evidence="4" id="KW-0805">Transcription regulation</keyword>
<evidence type="ECO:0000256" key="8">
    <source>
        <dbReference type="SAM" id="MobiDB-lite"/>
    </source>
</evidence>
<evidence type="ECO:0000256" key="3">
    <source>
        <dbReference type="ARBA" id="ARBA00017363"/>
    </source>
</evidence>
<dbReference type="PANTHER" id="PTHR15137">
    <property type="entry name" value="TRANSCRIPTION INITIATION FACTOR TFIID"/>
    <property type="match status" value="1"/>
</dbReference>
<dbReference type="FunFam" id="2.60.40.1730:FF:000003">
    <property type="entry name" value="Transcription initiation factor TFIID subunit 2"/>
    <property type="match status" value="1"/>
</dbReference>
<dbReference type="OMA" id="EQPDYQW"/>
<dbReference type="AlphaFoldDB" id="T1GNN3"/>
<evidence type="ECO:0000313" key="12">
    <source>
        <dbReference type="Proteomes" id="UP000015102"/>
    </source>
</evidence>
<feature type="domain" description="Transcription initiation factor TFIID subunit 2 TPR repeats" evidence="10">
    <location>
        <begin position="619"/>
        <end position="739"/>
    </location>
</feature>
<evidence type="ECO:0000259" key="10">
    <source>
        <dbReference type="Pfam" id="PF25577"/>
    </source>
</evidence>
<comment type="similarity">
    <text evidence="2">Belongs to the TAF2 family.</text>
</comment>
<feature type="domain" description="Transcription initiation factor TFIID subunit 2 Ig-like" evidence="9">
    <location>
        <begin position="512"/>
        <end position="618"/>
    </location>
</feature>
<evidence type="ECO:0000256" key="1">
    <source>
        <dbReference type="ARBA" id="ARBA00004123"/>
    </source>
</evidence>
<name>T1GNN3_MEGSC</name>
<dbReference type="EMBL" id="CAQQ02178454">
    <property type="status" value="NOT_ANNOTATED_CDS"/>
    <property type="molecule type" value="Genomic_DNA"/>
</dbReference>
<feature type="domain" description="Transcription initiation factor TFIID subunit 2 TPR repeats" evidence="10">
    <location>
        <begin position="743"/>
        <end position="938"/>
    </location>
</feature>
<accession>T1GNN3</accession>
<feature type="compositionally biased region" description="Basic and acidic residues" evidence="8">
    <location>
        <begin position="972"/>
        <end position="984"/>
    </location>
</feature>
<dbReference type="Gene3D" id="2.60.40.1730">
    <property type="entry name" value="tricorn interacting facor f3 domain"/>
    <property type="match status" value="1"/>
</dbReference>
<dbReference type="GO" id="GO:0016251">
    <property type="term" value="F:RNA polymerase II general transcription initiation factor activity"/>
    <property type="evidence" value="ECO:0007669"/>
    <property type="project" value="TreeGrafter"/>
</dbReference>
<feature type="region of interest" description="Disordered" evidence="8">
    <location>
        <begin position="967"/>
        <end position="995"/>
    </location>
</feature>
<keyword evidence="5" id="KW-0804">Transcription</keyword>
<dbReference type="GO" id="GO:0003682">
    <property type="term" value="F:chromatin binding"/>
    <property type="evidence" value="ECO:0007669"/>
    <property type="project" value="TreeGrafter"/>
</dbReference>
<sequence>MLIAHQSVIITGISLENKTIIGLVELTVVPTRENLQFLKLNAKQCTIYKVILNDVCEAEFYYYDHSWTYVEMMLKSRKKSLETFYKSHLKAAEAVDPDLNSGELVIQIPAEGQHLIQEGRGLRISVEFSIENPKGGIHFVLPPDPKNEAGINQSSAHMFTYSYENSTRLWFPCIDSFSDPCTWKLEITVDKHLTAVSCGELVEIVMTSDLRKKTFHYSLTTPVCAPNIGLAVGPFEIYVTPNMHEVTHFCLPQLMPLLKNTVRYLHEAFEFFEETLTTRYPFTCYKQVFVDETDCDIAAYSTMSIASTHLLHSIAIIDQTYISRTAMSKAIAEQFFGCFITTEHCSDSWLAKGIAEYLCGLYSRKCFGNNEYRTWIQQELAEVVKYEQQYGGIILDCSEPPSPLPVTTQGASSNINKQNEPMHYFPIKNLHTMSPKYLEVMRKKAHLVIRMLEHRIGQELLLNVFNKQLKLAENAANTKIGCGLWGQLLISTNIFIKSIFTVTGKDMSVFERNTIELEIRQDAFTQNQKGVRKYNGPLLVQLQELDGTFKHTLQIENTVVKADITCHSKSRRNKKKKIPLVTGEEVDMDLTPMDDSPVLWIRLDPEMILLRDLNIEQPDFQWQFQLKHERDVTAQFEAIKALEKYPTTSTRQSLTTIIESESVFYKVRCQAAYCLSRVANAMVTSWSGPPAMLSIFRKFFGSFSAPHIIKQNNFSNFQLYFLQKAIPSAMSALRTAHVFVHQKSMLVDSLGDTITPVISVVQQGAPITSENLSADTKLILEEVTRLLNLEKHLPSYKYLVSVSCLKVIRKLQKYGHLPSRPNIYRCYAAYGQYIDLRIAAMECLVDFVKVDGKWDDLDHLITILETDPDPFARHALARLLIDNPPFTRATDNVKTNAELDQPQLAKRIWNMMNFDLSHETKIRCDMVDLYYALYGSKSSVDNVSSKTTKFPKHEYKQLFVPATDNKISSSSLKREHDDIRKKDSDENETSLEPSAKKLKPKYDGLVMAKNDISSVIQMIQKLSLTRIN</sequence>
<protein>
    <recommendedName>
        <fullName evidence="3">Transcription initiation factor TFIID subunit 2</fullName>
    </recommendedName>
    <alternativeName>
        <fullName evidence="7">Transcription initiation factor TFIID 150 kDa subunit</fullName>
    </alternativeName>
</protein>
<reference evidence="11" key="2">
    <citation type="submission" date="2015-06" db="UniProtKB">
        <authorList>
            <consortium name="EnsemblMetazoa"/>
        </authorList>
    </citation>
    <scope>IDENTIFICATION</scope>
</reference>
<dbReference type="GO" id="GO:0005669">
    <property type="term" value="C:transcription factor TFIID complex"/>
    <property type="evidence" value="ECO:0007669"/>
    <property type="project" value="InterPro"/>
</dbReference>
<dbReference type="STRING" id="36166.T1GNN3"/>
<dbReference type="PANTHER" id="PTHR15137:SF9">
    <property type="entry name" value="TRANSCRIPTION INITIATION FACTOR TFIID SUBUNIT 2"/>
    <property type="match status" value="1"/>
</dbReference>
<dbReference type="HOGENOM" id="CLU_002317_0_0_1"/>
<evidence type="ECO:0000256" key="4">
    <source>
        <dbReference type="ARBA" id="ARBA00023015"/>
    </source>
</evidence>
<evidence type="ECO:0000256" key="7">
    <source>
        <dbReference type="ARBA" id="ARBA00033345"/>
    </source>
</evidence>
<evidence type="ECO:0000259" key="9">
    <source>
        <dbReference type="Pfam" id="PF25316"/>
    </source>
</evidence>
<dbReference type="GO" id="GO:0000976">
    <property type="term" value="F:transcription cis-regulatory region binding"/>
    <property type="evidence" value="ECO:0007669"/>
    <property type="project" value="UniProtKB-ARBA"/>
</dbReference>
<dbReference type="SUPFAM" id="SSF63737">
    <property type="entry name" value="Leukotriene A4 hydrolase N-terminal domain"/>
    <property type="match status" value="1"/>
</dbReference>
<dbReference type="InterPro" id="IPR016024">
    <property type="entry name" value="ARM-type_fold"/>
</dbReference>
<reference evidence="12" key="1">
    <citation type="submission" date="2013-02" db="EMBL/GenBank/DDBJ databases">
        <authorList>
            <person name="Hughes D."/>
        </authorList>
    </citation>
    <scope>NUCLEOTIDE SEQUENCE</scope>
    <source>
        <strain>Durham</strain>
        <strain evidence="12">NC isolate 2 -- Noor lab</strain>
    </source>
</reference>
<dbReference type="InterPro" id="IPR057345">
    <property type="entry name" value="Ig-like_TAF2"/>
</dbReference>
<keyword evidence="12" id="KW-1185">Reference proteome</keyword>
<dbReference type="InterPro" id="IPR042097">
    <property type="entry name" value="Aminopeptidase_N-like_N_sf"/>
</dbReference>
<evidence type="ECO:0000313" key="11">
    <source>
        <dbReference type="EnsemblMetazoa" id="MESCA005191-PA"/>
    </source>
</evidence>
<evidence type="ECO:0000256" key="5">
    <source>
        <dbReference type="ARBA" id="ARBA00023163"/>
    </source>
</evidence>
<proteinExistence type="inferred from homology"/>
<dbReference type="SUPFAM" id="SSF48371">
    <property type="entry name" value="ARM repeat"/>
    <property type="match status" value="1"/>
</dbReference>
<dbReference type="InterPro" id="IPR037813">
    <property type="entry name" value="TAF2"/>
</dbReference>
<dbReference type="InterPro" id="IPR057991">
    <property type="entry name" value="TPR_TAF2_C"/>
</dbReference>
<dbReference type="Pfam" id="PF25316">
    <property type="entry name" value="TAF2_3rd"/>
    <property type="match status" value="1"/>
</dbReference>
<dbReference type="SUPFAM" id="SSF55486">
    <property type="entry name" value="Metalloproteases ('zincins'), catalytic domain"/>
    <property type="match status" value="1"/>
</dbReference>
<dbReference type="GO" id="GO:0051123">
    <property type="term" value="P:RNA polymerase II preinitiation complex assembly"/>
    <property type="evidence" value="ECO:0007669"/>
    <property type="project" value="UniProtKB-ARBA"/>
</dbReference>
<dbReference type="CDD" id="cd09839">
    <property type="entry name" value="M1_like_TAF2"/>
    <property type="match status" value="1"/>
</dbReference>
<dbReference type="FunFam" id="1.10.390.10:FF:000018">
    <property type="entry name" value="transcription initiation factor TFIID subunit 2"/>
    <property type="match status" value="1"/>
</dbReference>
<dbReference type="Proteomes" id="UP000015102">
    <property type="component" value="Unassembled WGS sequence"/>
</dbReference>
<dbReference type="InterPro" id="IPR027268">
    <property type="entry name" value="Peptidase_M4/M1_CTD_sf"/>
</dbReference>
<evidence type="ECO:0000256" key="6">
    <source>
        <dbReference type="ARBA" id="ARBA00023242"/>
    </source>
</evidence>
<organism evidence="11 12">
    <name type="scientific">Megaselia scalaris</name>
    <name type="common">Humpbacked fly</name>
    <name type="synonym">Phora scalaris</name>
    <dbReference type="NCBI Taxonomy" id="36166"/>
    <lineage>
        <taxon>Eukaryota</taxon>
        <taxon>Metazoa</taxon>
        <taxon>Ecdysozoa</taxon>
        <taxon>Arthropoda</taxon>
        <taxon>Hexapoda</taxon>
        <taxon>Insecta</taxon>
        <taxon>Pterygota</taxon>
        <taxon>Neoptera</taxon>
        <taxon>Endopterygota</taxon>
        <taxon>Diptera</taxon>
        <taxon>Brachycera</taxon>
        <taxon>Muscomorpha</taxon>
        <taxon>Platypezoidea</taxon>
        <taxon>Phoridae</taxon>
        <taxon>Megaseliini</taxon>
        <taxon>Megaselia</taxon>
    </lineage>
</organism>
<evidence type="ECO:0000256" key="2">
    <source>
        <dbReference type="ARBA" id="ARBA00010937"/>
    </source>
</evidence>
<keyword evidence="6" id="KW-0539">Nucleus</keyword>
<dbReference type="Pfam" id="PF25577">
    <property type="entry name" value="TPR_TAF2_C"/>
    <property type="match status" value="2"/>
</dbReference>